<organism evidence="1 2">
    <name type="scientific">Digitaria exilis</name>
    <dbReference type="NCBI Taxonomy" id="1010633"/>
    <lineage>
        <taxon>Eukaryota</taxon>
        <taxon>Viridiplantae</taxon>
        <taxon>Streptophyta</taxon>
        <taxon>Embryophyta</taxon>
        <taxon>Tracheophyta</taxon>
        <taxon>Spermatophyta</taxon>
        <taxon>Magnoliopsida</taxon>
        <taxon>Liliopsida</taxon>
        <taxon>Poales</taxon>
        <taxon>Poaceae</taxon>
        <taxon>PACMAD clade</taxon>
        <taxon>Panicoideae</taxon>
        <taxon>Panicodae</taxon>
        <taxon>Paniceae</taxon>
        <taxon>Anthephorinae</taxon>
        <taxon>Digitaria</taxon>
    </lineage>
</organism>
<reference evidence="1" key="1">
    <citation type="submission" date="2020-07" db="EMBL/GenBank/DDBJ databases">
        <title>Genome sequence and genetic diversity analysis of an under-domesticated orphan crop, white fonio (Digitaria exilis).</title>
        <authorList>
            <person name="Bennetzen J.L."/>
            <person name="Chen S."/>
            <person name="Ma X."/>
            <person name="Wang X."/>
            <person name="Yssel A.E.J."/>
            <person name="Chaluvadi S.R."/>
            <person name="Johnson M."/>
            <person name="Gangashetty P."/>
            <person name="Hamidou F."/>
            <person name="Sanogo M.D."/>
            <person name="Zwaenepoel A."/>
            <person name="Wallace J."/>
            <person name="Van De Peer Y."/>
            <person name="Van Deynze A."/>
        </authorList>
    </citation>
    <scope>NUCLEOTIDE SEQUENCE</scope>
    <source>
        <tissue evidence="1">Leaves</tissue>
    </source>
</reference>
<keyword evidence="2" id="KW-1185">Reference proteome</keyword>
<evidence type="ECO:0000313" key="2">
    <source>
        <dbReference type="Proteomes" id="UP000636709"/>
    </source>
</evidence>
<protein>
    <submittedName>
        <fullName evidence="1">Uncharacterized protein</fullName>
    </submittedName>
</protein>
<accession>A0A835KW00</accession>
<sequence>MATHLLQRSSLLHPRLYSKLLEQLVQLEETPLLRHLVWSATLEHMVPLEKRLVLLSTARFQTIKS</sequence>
<name>A0A835KW00_9POAL</name>
<proteinExistence type="predicted"/>
<comment type="caution">
    <text evidence="1">The sequence shown here is derived from an EMBL/GenBank/DDBJ whole genome shotgun (WGS) entry which is preliminary data.</text>
</comment>
<dbReference type="EMBL" id="JACEFO010000135">
    <property type="protein sequence ID" value="KAF8780567.1"/>
    <property type="molecule type" value="Genomic_DNA"/>
</dbReference>
<gene>
    <name evidence="1" type="ORF">HU200_001397</name>
</gene>
<evidence type="ECO:0000313" key="1">
    <source>
        <dbReference type="EMBL" id="KAF8780567.1"/>
    </source>
</evidence>
<dbReference type="Proteomes" id="UP000636709">
    <property type="component" value="Unassembled WGS sequence"/>
</dbReference>
<dbReference type="AlphaFoldDB" id="A0A835KW00"/>